<reference evidence="3" key="1">
    <citation type="submission" date="2010-07" db="EMBL/GenBank/DDBJ databases">
        <title>The genome sequence of Gaeumannomyces graminis var. tritici strain R3-111a-1.</title>
        <authorList>
            <consortium name="The Broad Institute Genome Sequencing Platform"/>
            <person name="Ma L.-J."/>
            <person name="Dead R."/>
            <person name="Young S."/>
            <person name="Zeng Q."/>
            <person name="Koehrsen M."/>
            <person name="Alvarado L."/>
            <person name="Berlin A."/>
            <person name="Chapman S.B."/>
            <person name="Chen Z."/>
            <person name="Freedman E."/>
            <person name="Gellesch M."/>
            <person name="Goldberg J."/>
            <person name="Griggs A."/>
            <person name="Gujja S."/>
            <person name="Heilman E.R."/>
            <person name="Heiman D."/>
            <person name="Hepburn T."/>
            <person name="Howarth C."/>
            <person name="Jen D."/>
            <person name="Larson L."/>
            <person name="Mehta T."/>
            <person name="Neiman D."/>
            <person name="Pearson M."/>
            <person name="Roberts A."/>
            <person name="Saif S."/>
            <person name="Shea T."/>
            <person name="Shenoy N."/>
            <person name="Sisk P."/>
            <person name="Stolte C."/>
            <person name="Sykes S."/>
            <person name="Walk T."/>
            <person name="White J."/>
            <person name="Yandava C."/>
            <person name="Haas B."/>
            <person name="Nusbaum C."/>
            <person name="Birren B."/>
        </authorList>
    </citation>
    <scope>NUCLEOTIDE SEQUENCE [LARGE SCALE GENOMIC DNA]</scope>
    <source>
        <strain evidence="3">R3-111a-1</strain>
    </source>
</reference>
<protein>
    <submittedName>
        <fullName evidence="1 2">Uncharacterized protein</fullName>
    </submittedName>
</protein>
<dbReference type="RefSeq" id="XP_009230050.1">
    <property type="nucleotide sequence ID" value="XM_009231786.1"/>
</dbReference>
<dbReference type="GeneID" id="20354322"/>
<dbReference type="HOGENOM" id="CLU_1151854_0_0_1"/>
<evidence type="ECO:0000313" key="2">
    <source>
        <dbReference type="EnsemblFungi" id="EJT68566"/>
    </source>
</evidence>
<reference evidence="2" key="4">
    <citation type="journal article" date="2015" name="G3 (Bethesda)">
        <title>Genome sequences of three phytopathogenic species of the Magnaporthaceae family of fungi.</title>
        <authorList>
            <person name="Okagaki L.H."/>
            <person name="Nunes C.C."/>
            <person name="Sailsbery J."/>
            <person name="Clay B."/>
            <person name="Brown D."/>
            <person name="John T."/>
            <person name="Oh Y."/>
            <person name="Young N."/>
            <person name="Fitzgerald M."/>
            <person name="Haas B.J."/>
            <person name="Zeng Q."/>
            <person name="Young S."/>
            <person name="Adiconis X."/>
            <person name="Fan L."/>
            <person name="Levin J.Z."/>
            <person name="Mitchell T.K."/>
            <person name="Okubara P.A."/>
            <person name="Farman M.L."/>
            <person name="Kohn L.M."/>
            <person name="Birren B."/>
            <person name="Ma L.-J."/>
            <person name="Dean R.A."/>
        </authorList>
    </citation>
    <scope>NUCLEOTIDE SEQUENCE</scope>
    <source>
        <strain evidence="2">R3-111a-1</strain>
    </source>
</reference>
<proteinExistence type="predicted"/>
<name>J3PK18_GAET3</name>
<sequence length="241" mass="27904">MRLSVINTVLSSKCHEEIYNYLKNIEFIYSRILSNKEMFDHLDEHAVKALEGKSPKRSKYDRALVKSILEEGRIFPLLSYTDRERIFRNLCDINFLIPSLYTFFEDVKHLDTCARSIKHLLDSSKPTVSKALLKAFRIDKDGAYRDTGDFLKEFAAAKRKIWLYAGREFPALPPQRREMNKPLLAKATASVDKLKLFEFAVFANKLLFTSNKINDIIRNKPLNGIHQAINTSNEMPSEIKN</sequence>
<organism evidence="1">
    <name type="scientific">Gaeumannomyces tritici (strain R3-111a-1)</name>
    <name type="common">Wheat and barley take-all root rot fungus</name>
    <name type="synonym">Gaeumannomyces graminis var. tritici</name>
    <dbReference type="NCBI Taxonomy" id="644352"/>
    <lineage>
        <taxon>Eukaryota</taxon>
        <taxon>Fungi</taxon>
        <taxon>Dikarya</taxon>
        <taxon>Ascomycota</taxon>
        <taxon>Pezizomycotina</taxon>
        <taxon>Sordariomycetes</taxon>
        <taxon>Sordariomycetidae</taxon>
        <taxon>Magnaporthales</taxon>
        <taxon>Magnaporthaceae</taxon>
        <taxon>Gaeumannomyces</taxon>
    </lineage>
</organism>
<reference evidence="1" key="2">
    <citation type="submission" date="2010-07" db="EMBL/GenBank/DDBJ databases">
        <authorList>
            <consortium name="The Broad Institute Genome Sequencing Platform"/>
            <consortium name="Broad Institute Genome Sequencing Center for Infectious Disease"/>
            <person name="Ma L.-J."/>
            <person name="Dead R."/>
            <person name="Young S."/>
            <person name="Zeng Q."/>
            <person name="Koehrsen M."/>
            <person name="Alvarado L."/>
            <person name="Berlin A."/>
            <person name="Chapman S.B."/>
            <person name="Chen Z."/>
            <person name="Freedman E."/>
            <person name="Gellesch M."/>
            <person name="Goldberg J."/>
            <person name="Griggs A."/>
            <person name="Gujja S."/>
            <person name="Heilman E.R."/>
            <person name="Heiman D."/>
            <person name="Hepburn T."/>
            <person name="Howarth C."/>
            <person name="Jen D."/>
            <person name="Larson L."/>
            <person name="Mehta T."/>
            <person name="Neiman D."/>
            <person name="Pearson M."/>
            <person name="Roberts A."/>
            <person name="Saif S."/>
            <person name="Shea T."/>
            <person name="Shenoy N."/>
            <person name="Sisk P."/>
            <person name="Stolte C."/>
            <person name="Sykes S."/>
            <person name="Walk T."/>
            <person name="White J."/>
            <person name="Yandava C."/>
            <person name="Haas B."/>
            <person name="Nusbaum C."/>
            <person name="Birren B."/>
        </authorList>
    </citation>
    <scope>NUCLEOTIDE SEQUENCE</scope>
    <source>
        <strain evidence="1">R3-111a-1</strain>
    </source>
</reference>
<dbReference type="InterPro" id="IPR022198">
    <property type="entry name" value="DUF3723"/>
</dbReference>
<evidence type="ECO:0000313" key="1">
    <source>
        <dbReference type="EMBL" id="EJT68566.1"/>
    </source>
</evidence>
<dbReference type="Proteomes" id="UP000006039">
    <property type="component" value="Unassembled WGS sequence"/>
</dbReference>
<gene>
    <name evidence="2" type="primary">20354322</name>
    <name evidence="1" type="ORF">GGTG_13864</name>
</gene>
<evidence type="ECO:0000313" key="3">
    <source>
        <dbReference type="Proteomes" id="UP000006039"/>
    </source>
</evidence>
<dbReference type="EnsemblFungi" id="EJT68566">
    <property type="protein sequence ID" value="EJT68566"/>
    <property type="gene ID" value="GGTG_13864"/>
</dbReference>
<dbReference type="Pfam" id="PF12520">
    <property type="entry name" value="DUF3723"/>
    <property type="match status" value="1"/>
</dbReference>
<reference evidence="1" key="3">
    <citation type="submission" date="2010-09" db="EMBL/GenBank/DDBJ databases">
        <title>Annotation of Gaeumannomyces graminis var. tritici R3-111a-1.</title>
        <authorList>
            <consortium name="The Broad Institute Genome Sequencing Platform"/>
            <person name="Ma L.-J."/>
            <person name="Dead R."/>
            <person name="Young S.K."/>
            <person name="Zeng Q."/>
            <person name="Gargeya S."/>
            <person name="Fitzgerald M."/>
            <person name="Haas B."/>
            <person name="Abouelleil A."/>
            <person name="Alvarado L."/>
            <person name="Arachchi H.M."/>
            <person name="Berlin A."/>
            <person name="Brown A."/>
            <person name="Chapman S.B."/>
            <person name="Chen Z."/>
            <person name="Dunbar C."/>
            <person name="Freedman E."/>
            <person name="Gearin G."/>
            <person name="Gellesch M."/>
            <person name="Goldberg J."/>
            <person name="Griggs A."/>
            <person name="Gujja S."/>
            <person name="Heiman D."/>
            <person name="Howarth C."/>
            <person name="Larson L."/>
            <person name="Lui A."/>
            <person name="MacDonald P.J.P."/>
            <person name="Mehta T."/>
            <person name="Montmayeur A."/>
            <person name="Murphy C."/>
            <person name="Neiman D."/>
            <person name="Pearson M."/>
            <person name="Priest M."/>
            <person name="Roberts A."/>
            <person name="Saif S."/>
            <person name="Shea T."/>
            <person name="Shenoy N."/>
            <person name="Sisk P."/>
            <person name="Stolte C."/>
            <person name="Sykes S."/>
            <person name="Yandava C."/>
            <person name="Wortman J."/>
            <person name="Nusbaum C."/>
            <person name="Birren B."/>
        </authorList>
    </citation>
    <scope>NUCLEOTIDE SEQUENCE</scope>
    <source>
        <strain evidence="1">R3-111a-1</strain>
    </source>
</reference>
<dbReference type="EMBL" id="GL385461">
    <property type="protein sequence ID" value="EJT68566.1"/>
    <property type="molecule type" value="Genomic_DNA"/>
</dbReference>
<accession>J3PK18</accession>
<keyword evidence="3" id="KW-1185">Reference proteome</keyword>
<dbReference type="eggNOG" id="ENOG502S0KD">
    <property type="taxonomic scope" value="Eukaryota"/>
</dbReference>
<dbReference type="STRING" id="644352.J3PK18"/>
<dbReference type="OrthoDB" id="5084901at2759"/>
<dbReference type="VEuPathDB" id="FungiDB:GGTG_13864"/>
<reference evidence="2" key="5">
    <citation type="submission" date="2018-04" db="UniProtKB">
        <authorList>
            <consortium name="EnsemblFungi"/>
        </authorList>
    </citation>
    <scope>IDENTIFICATION</scope>
    <source>
        <strain evidence="2">R3-111a-1</strain>
    </source>
</reference>
<dbReference type="AlphaFoldDB" id="J3PK18"/>